<reference evidence="2" key="1">
    <citation type="submission" date="2017-02" db="EMBL/GenBank/DDBJ databases">
        <authorList>
            <person name="Varghese N."/>
            <person name="Submissions S."/>
        </authorList>
    </citation>
    <scope>NUCLEOTIDE SEQUENCE [LARGE SCALE GENOMIC DNA]</scope>
    <source>
        <strain evidence="2">ATCC 700200</strain>
    </source>
</reference>
<dbReference type="STRING" id="48467.SAMN02745166_03602"/>
<protein>
    <submittedName>
        <fullName evidence="1">Uncharacterized protein</fullName>
    </submittedName>
</protein>
<organism evidence="1 2">
    <name type="scientific">Prosthecobacter debontii</name>
    <dbReference type="NCBI Taxonomy" id="48467"/>
    <lineage>
        <taxon>Bacteria</taxon>
        <taxon>Pseudomonadati</taxon>
        <taxon>Verrucomicrobiota</taxon>
        <taxon>Verrucomicrobiia</taxon>
        <taxon>Verrucomicrobiales</taxon>
        <taxon>Verrucomicrobiaceae</taxon>
        <taxon>Prosthecobacter</taxon>
    </lineage>
</organism>
<proteinExistence type="predicted"/>
<sequence>MKLGSHNCPHCGNLYAFIKGSSAGVACKVAGCEVGFVTSHFSAFKSDMVDYTCYVERLPENWLPAVAWLGNRFNIPVTQARAYKDDTSLPLITRKAAELFYLRQEFDEHRIEIRIEPEFKYTAEHLNQDGEYPLSDAEMQVMEELLSNSQHL</sequence>
<gene>
    <name evidence="1" type="ORF">SAMN02745166_03602</name>
</gene>
<keyword evidence="2" id="KW-1185">Reference proteome</keyword>
<dbReference type="EMBL" id="FUYE01000013">
    <property type="protein sequence ID" value="SKB02262.1"/>
    <property type="molecule type" value="Genomic_DNA"/>
</dbReference>
<dbReference type="Proteomes" id="UP000190774">
    <property type="component" value="Unassembled WGS sequence"/>
</dbReference>
<dbReference type="RefSeq" id="WP_139373340.1">
    <property type="nucleotide sequence ID" value="NZ_FUYE01000013.1"/>
</dbReference>
<name>A0A1T4YKF9_9BACT</name>
<evidence type="ECO:0000313" key="1">
    <source>
        <dbReference type="EMBL" id="SKB02262.1"/>
    </source>
</evidence>
<evidence type="ECO:0000313" key="2">
    <source>
        <dbReference type="Proteomes" id="UP000190774"/>
    </source>
</evidence>
<dbReference type="AlphaFoldDB" id="A0A1T4YKF9"/>
<accession>A0A1T4YKF9</accession>